<evidence type="ECO:0000313" key="7">
    <source>
        <dbReference type="EMBL" id="CAD2203388.1"/>
    </source>
</evidence>
<dbReference type="InterPro" id="IPR021109">
    <property type="entry name" value="Peptidase_aspartic_dom_sf"/>
</dbReference>
<comment type="caution">
    <text evidence="7">The sequence shown here is derived from an EMBL/GenBank/DDBJ whole genome shotgun (WGS) entry which is preliminary data.</text>
</comment>
<dbReference type="GO" id="GO:0006508">
    <property type="term" value="P:proteolysis"/>
    <property type="evidence" value="ECO:0007669"/>
    <property type="project" value="InterPro"/>
</dbReference>
<dbReference type="InterPro" id="IPR050951">
    <property type="entry name" value="Retrovirus_Pol_polyprotein"/>
</dbReference>
<dbReference type="OrthoDB" id="8056910at2759"/>
<reference evidence="7 8" key="1">
    <citation type="submission" date="2020-08" db="EMBL/GenBank/DDBJ databases">
        <authorList>
            <person name="Koutsovoulos G."/>
            <person name="Danchin GJ E."/>
        </authorList>
    </citation>
    <scope>NUCLEOTIDE SEQUENCE [LARGE SCALE GENOMIC DNA]</scope>
</reference>
<dbReference type="PANTHER" id="PTHR37984:SF5">
    <property type="entry name" value="PROTEIN NYNRIN-LIKE"/>
    <property type="match status" value="1"/>
</dbReference>
<dbReference type="PROSITE" id="PS50175">
    <property type="entry name" value="ASP_PROT_RETROV"/>
    <property type="match status" value="1"/>
</dbReference>
<organism evidence="7 8">
    <name type="scientific">Meloidogyne enterolobii</name>
    <name type="common">Root-knot nematode worm</name>
    <name type="synonym">Meloidogyne mayaguensis</name>
    <dbReference type="NCBI Taxonomy" id="390850"/>
    <lineage>
        <taxon>Eukaryota</taxon>
        <taxon>Metazoa</taxon>
        <taxon>Ecdysozoa</taxon>
        <taxon>Nematoda</taxon>
        <taxon>Chromadorea</taxon>
        <taxon>Rhabditida</taxon>
        <taxon>Tylenchina</taxon>
        <taxon>Tylenchomorpha</taxon>
        <taxon>Tylenchoidea</taxon>
        <taxon>Meloidogynidae</taxon>
        <taxon>Meloidogyninae</taxon>
        <taxon>Meloidogyne</taxon>
    </lineage>
</organism>
<evidence type="ECO:0000256" key="2">
    <source>
        <dbReference type="ARBA" id="ARBA00022695"/>
    </source>
</evidence>
<evidence type="ECO:0000313" key="8">
    <source>
        <dbReference type="Proteomes" id="UP000580250"/>
    </source>
</evidence>
<dbReference type="GO" id="GO:0004190">
    <property type="term" value="F:aspartic-type endopeptidase activity"/>
    <property type="evidence" value="ECO:0007669"/>
    <property type="project" value="InterPro"/>
</dbReference>
<dbReference type="AlphaFoldDB" id="A0A6V7XVR0"/>
<evidence type="ECO:0000256" key="1">
    <source>
        <dbReference type="ARBA" id="ARBA00022679"/>
    </source>
</evidence>
<feature type="domain" description="Peptidase A2" evidence="6">
    <location>
        <begin position="12"/>
        <end position="95"/>
    </location>
</feature>
<accession>A0A6V7XVR0</accession>
<proteinExistence type="predicted"/>
<gene>
    <name evidence="7" type="ORF">MENT_LOCUS57077</name>
</gene>
<dbReference type="SUPFAM" id="SSF50630">
    <property type="entry name" value="Acid proteases"/>
    <property type="match status" value="1"/>
</dbReference>
<evidence type="ECO:0000256" key="4">
    <source>
        <dbReference type="ARBA" id="ARBA00022759"/>
    </source>
</evidence>
<evidence type="ECO:0000256" key="5">
    <source>
        <dbReference type="ARBA" id="ARBA00022801"/>
    </source>
</evidence>
<keyword evidence="1" id="KW-0808">Transferase</keyword>
<evidence type="ECO:0000259" key="6">
    <source>
        <dbReference type="PROSITE" id="PS50175"/>
    </source>
</evidence>
<dbReference type="PANTHER" id="PTHR37984">
    <property type="entry name" value="PROTEIN CBG26694"/>
    <property type="match status" value="1"/>
</dbReference>
<protein>
    <recommendedName>
        <fullName evidence="6">Peptidase A2 domain-containing protein</fullName>
    </recommendedName>
</protein>
<keyword evidence="3" id="KW-0540">Nuclease</keyword>
<name>A0A6V7XVR0_MELEN</name>
<keyword evidence="5" id="KW-0378">Hydrolase</keyword>
<dbReference type="Pfam" id="PF13975">
    <property type="entry name" value="gag-asp_proteas"/>
    <property type="match status" value="1"/>
</dbReference>
<evidence type="ECO:0000256" key="3">
    <source>
        <dbReference type="ARBA" id="ARBA00022722"/>
    </source>
</evidence>
<dbReference type="CDD" id="cd00303">
    <property type="entry name" value="retropepsin_like"/>
    <property type="match status" value="1"/>
</dbReference>
<dbReference type="Gene3D" id="2.40.70.10">
    <property type="entry name" value="Acid Proteases"/>
    <property type="match status" value="1"/>
</dbReference>
<dbReference type="InterPro" id="IPR001995">
    <property type="entry name" value="Peptidase_A2_cat"/>
</dbReference>
<keyword evidence="2" id="KW-0548">Nucleotidyltransferase</keyword>
<keyword evidence="4" id="KW-0255">Endonuclease</keyword>
<sequence>MRIFAEINGKRILCLIDTGAHVSLISKKTAKSCKIKSLYQPDFGGVYGIGNNMVPLVGQADIKIKLANCEVNSKIMIIDQKVTRGPYEAILGRETLKDLPLCLNFLNWELINIDEIKALNKIRESSVTKNEQINTLKHNTYTKTPAHKFIGRQINSKIDSVNFLPKKNSDENNLHQKNVEETNNARNSKKFFNVGDLVWIREHTGHVNWSRGTIVHEKGEYKYGVKIENNSIRIAHADQLRSRKPYELRSRTHTLIEKT</sequence>
<dbReference type="GO" id="GO:0016779">
    <property type="term" value="F:nucleotidyltransferase activity"/>
    <property type="evidence" value="ECO:0007669"/>
    <property type="project" value="UniProtKB-KW"/>
</dbReference>
<dbReference type="Proteomes" id="UP000580250">
    <property type="component" value="Unassembled WGS sequence"/>
</dbReference>
<dbReference type="GO" id="GO:0004519">
    <property type="term" value="F:endonuclease activity"/>
    <property type="evidence" value="ECO:0007669"/>
    <property type="project" value="UniProtKB-KW"/>
</dbReference>
<dbReference type="EMBL" id="CAJEWN010002381">
    <property type="protein sequence ID" value="CAD2203388.1"/>
    <property type="molecule type" value="Genomic_DNA"/>
</dbReference>